<dbReference type="InterPro" id="IPR002656">
    <property type="entry name" value="Acyl_transf_3_dom"/>
</dbReference>
<feature type="transmembrane region" description="Helical" evidence="1">
    <location>
        <begin position="186"/>
        <end position="202"/>
    </location>
</feature>
<dbReference type="RefSeq" id="WP_009868638.1">
    <property type="nucleotide sequence ID" value="NZ_JXSL01000027.1"/>
</dbReference>
<feature type="transmembrane region" description="Helical" evidence="1">
    <location>
        <begin position="88"/>
        <end position="107"/>
    </location>
</feature>
<name>A0A0C2UAM0_PARME</name>
<gene>
    <name evidence="3" type="ORF">CCC_01982</name>
</gene>
<protein>
    <submittedName>
        <fullName evidence="3">O-antigen acetylase</fullName>
    </submittedName>
</protein>
<feature type="transmembrane region" description="Helical" evidence="1">
    <location>
        <begin position="232"/>
        <end position="250"/>
    </location>
</feature>
<keyword evidence="1" id="KW-1133">Transmembrane helix</keyword>
<evidence type="ECO:0000313" key="3">
    <source>
        <dbReference type="EMBL" id="KIL98532.1"/>
    </source>
</evidence>
<dbReference type="STRING" id="272627.CCC_01982"/>
<keyword evidence="4" id="KW-1185">Reference proteome</keyword>
<feature type="transmembrane region" description="Helical" evidence="1">
    <location>
        <begin position="271"/>
        <end position="289"/>
    </location>
</feature>
<feature type="transmembrane region" description="Helical" evidence="1">
    <location>
        <begin position="309"/>
        <end position="328"/>
    </location>
</feature>
<evidence type="ECO:0000313" key="4">
    <source>
        <dbReference type="Proteomes" id="UP000031971"/>
    </source>
</evidence>
<evidence type="ECO:0000256" key="1">
    <source>
        <dbReference type="SAM" id="Phobius"/>
    </source>
</evidence>
<feature type="domain" description="Acyltransferase 3" evidence="2">
    <location>
        <begin position="3"/>
        <end position="325"/>
    </location>
</feature>
<sequence>MLLDHVRWLSAFAVLCGHSRNALFLPYVQFPDLGLAGKVFYALTNLQNEAVICFFVISGLLVGGKLLDYAGRSEFPLRAYVIDRLSRLYVVLIPALALSYGVAALGYCQGDGVSEWLGAVFYLQHILVRNTACNMPLWSLANEFWYYALGLAAVLAWRGSRLALGAGIAVAALLLLADSWNSQNVLLYLPFWAAGMMVFWLPRPVTGRWAALALFGAALLVSRSHILDGIFWLRDALIAMALVLFLATAAHKPSSGHPGRSADWGRRLAGFSFTLYLTHWPVLLLYTGWVEANYDALYPLDPRRIGSYATWFGAVLVCVAFAASAALVTEAKTAHVRAFVRTKLGA</sequence>
<organism evidence="3 4">
    <name type="scientific">Paramagnetospirillum magnetotacticum MS-1</name>
    <dbReference type="NCBI Taxonomy" id="272627"/>
    <lineage>
        <taxon>Bacteria</taxon>
        <taxon>Pseudomonadati</taxon>
        <taxon>Pseudomonadota</taxon>
        <taxon>Alphaproteobacteria</taxon>
        <taxon>Rhodospirillales</taxon>
        <taxon>Magnetospirillaceae</taxon>
        <taxon>Paramagnetospirillum</taxon>
    </lineage>
</organism>
<accession>A0A0C2UAM0</accession>
<dbReference type="Pfam" id="PF01757">
    <property type="entry name" value="Acyl_transf_3"/>
    <property type="match status" value="1"/>
</dbReference>
<keyword evidence="1" id="KW-0812">Transmembrane</keyword>
<keyword evidence="1" id="KW-0472">Membrane</keyword>
<dbReference type="AlphaFoldDB" id="A0A0C2UAM0"/>
<proteinExistence type="predicted"/>
<reference evidence="3 4" key="1">
    <citation type="submission" date="2015-01" db="EMBL/GenBank/DDBJ databases">
        <title>Genome Sequence of Magnetospirillum magnetotacticum Strain MS-1.</title>
        <authorList>
            <person name="Marinov G.K."/>
            <person name="Smalley M.D."/>
            <person name="DeSalvo G."/>
        </authorList>
    </citation>
    <scope>NUCLEOTIDE SEQUENCE [LARGE SCALE GENOMIC DNA]</scope>
    <source>
        <strain evidence="3 4">MS-1</strain>
    </source>
</reference>
<dbReference type="Proteomes" id="UP000031971">
    <property type="component" value="Unassembled WGS sequence"/>
</dbReference>
<feature type="transmembrane region" description="Helical" evidence="1">
    <location>
        <begin position="48"/>
        <end position="67"/>
    </location>
</feature>
<dbReference type="EMBL" id="JXSL01000027">
    <property type="protein sequence ID" value="KIL98532.1"/>
    <property type="molecule type" value="Genomic_DNA"/>
</dbReference>
<comment type="caution">
    <text evidence="3">The sequence shown here is derived from an EMBL/GenBank/DDBJ whole genome shotgun (WGS) entry which is preliminary data.</text>
</comment>
<dbReference type="GO" id="GO:0016747">
    <property type="term" value="F:acyltransferase activity, transferring groups other than amino-acyl groups"/>
    <property type="evidence" value="ECO:0007669"/>
    <property type="project" value="InterPro"/>
</dbReference>
<evidence type="ECO:0000259" key="2">
    <source>
        <dbReference type="Pfam" id="PF01757"/>
    </source>
</evidence>
<feature type="transmembrane region" description="Helical" evidence="1">
    <location>
        <begin position="162"/>
        <end position="180"/>
    </location>
</feature>